<dbReference type="Proteomes" id="UP000515275">
    <property type="component" value="Chromosome"/>
</dbReference>
<dbReference type="SUPFAM" id="SSF53474">
    <property type="entry name" value="alpha/beta-Hydrolases"/>
    <property type="match status" value="1"/>
</dbReference>
<feature type="transmembrane region" description="Helical" evidence="2">
    <location>
        <begin position="34"/>
        <end position="54"/>
    </location>
</feature>
<dbReference type="InterPro" id="IPR000073">
    <property type="entry name" value="AB_hydrolase_1"/>
</dbReference>
<evidence type="ECO:0000256" key="1">
    <source>
        <dbReference type="SAM" id="MobiDB-lite"/>
    </source>
</evidence>
<keyword evidence="4" id="KW-0378">Hydrolase</keyword>
<keyword evidence="2" id="KW-1133">Transmembrane helix</keyword>
<accession>A0A7G7YQI8</accession>
<dbReference type="Gene3D" id="3.40.50.1820">
    <property type="entry name" value="alpha/beta hydrolase"/>
    <property type="match status" value="1"/>
</dbReference>
<reference evidence="4 5" key="1">
    <citation type="submission" date="2019-12" db="EMBL/GenBank/DDBJ databases">
        <title>Corynebacterium sp. nov., isolated from feces of the Anser Albifrons in China.</title>
        <authorList>
            <person name="Liu Q."/>
        </authorList>
    </citation>
    <scope>NUCLEOTIDE SEQUENCE [LARGE SCALE GENOMIC DNA]</scope>
    <source>
        <strain evidence="4 5">23H37-10</strain>
    </source>
</reference>
<gene>
    <name evidence="4" type="ORF">GP473_08960</name>
</gene>
<organism evidence="4 5">
    <name type="scientific">Corynebacterium anserum</name>
    <dbReference type="NCBI Taxonomy" id="2684406"/>
    <lineage>
        <taxon>Bacteria</taxon>
        <taxon>Bacillati</taxon>
        <taxon>Actinomycetota</taxon>
        <taxon>Actinomycetes</taxon>
        <taxon>Mycobacteriales</taxon>
        <taxon>Corynebacteriaceae</taxon>
        <taxon>Corynebacterium</taxon>
    </lineage>
</organism>
<dbReference type="EMBL" id="CP046883">
    <property type="protein sequence ID" value="QNH96758.1"/>
    <property type="molecule type" value="Genomic_DNA"/>
</dbReference>
<dbReference type="RefSeq" id="WP_185770517.1">
    <property type="nucleotide sequence ID" value="NZ_WWCA01000010.1"/>
</dbReference>
<sequence length="501" mass="53178">MTGKSKSVLNNWRIRQTVREDAHKGGQASKRIRAVLSAVTIGAGLVTSMGVAVAEDANSAGQSMPSILTGDAQQHPHLQGSSQETAAGSGEAQHALGPADTTLSSTRKQEADQLAGVAEKMHEDAHRRAGTKRLTAADIAPTPMSGTGPALTVPTEQLQKALHCEGDLAGGKHDPVLLIHGTTSSPQATWSWTWMPAFRAEGRSFCTVTLPGSGNEDIQISAEYVTHAIRMMHERAGRKIDIVGHSQGGMIPHWSLKWWPDTRAMVDDVVGLSPSNNGTYATVPFCVADGYCAPALYQQAPGSDFMTALHAGQMTFPGISYTTVSTTLDELVVPYQNGFLPLNEPNGGTVRNVVVQDHCPATPVEHFSDIANSAMYEITLDAFDHEGVTSYRGASYAGGGGSRKVSDEVCGRFIMPGVDINKLPKSIVMGLSQSAISLVGSPEGEPHQNPLSSGSSTSNVRKTLEAMGSTESSSEAFRELNDVPTAARQDHEPPVRDYALK</sequence>
<dbReference type="PANTHER" id="PTHR37574:SF1">
    <property type="entry name" value="LIPASE B"/>
    <property type="match status" value="1"/>
</dbReference>
<dbReference type="GO" id="GO:0016787">
    <property type="term" value="F:hydrolase activity"/>
    <property type="evidence" value="ECO:0007669"/>
    <property type="project" value="UniProtKB-KW"/>
</dbReference>
<dbReference type="PANTHER" id="PTHR37574">
    <property type="entry name" value="LIPASE B"/>
    <property type="match status" value="1"/>
</dbReference>
<keyword evidence="2" id="KW-0472">Membrane</keyword>
<dbReference type="KEGG" id="cans:GP473_08960"/>
<dbReference type="Pfam" id="PF12697">
    <property type="entry name" value="Abhydrolase_6"/>
    <property type="match status" value="1"/>
</dbReference>
<protein>
    <submittedName>
        <fullName evidence="4">Alpha/beta fold hydrolase</fullName>
    </submittedName>
</protein>
<dbReference type="InterPro" id="IPR053228">
    <property type="entry name" value="Stereospecific_Lipase"/>
</dbReference>
<dbReference type="AlphaFoldDB" id="A0A7G7YQI8"/>
<feature type="compositionally biased region" description="Polar residues" evidence="1">
    <location>
        <begin position="449"/>
        <end position="461"/>
    </location>
</feature>
<keyword evidence="5" id="KW-1185">Reference proteome</keyword>
<feature type="domain" description="AB hydrolase-1" evidence="3">
    <location>
        <begin position="176"/>
        <end position="254"/>
    </location>
</feature>
<evidence type="ECO:0000259" key="3">
    <source>
        <dbReference type="Pfam" id="PF12697"/>
    </source>
</evidence>
<evidence type="ECO:0000256" key="2">
    <source>
        <dbReference type="SAM" id="Phobius"/>
    </source>
</evidence>
<proteinExistence type="predicted"/>
<feature type="compositionally biased region" description="Basic and acidic residues" evidence="1">
    <location>
        <begin position="488"/>
        <end position="501"/>
    </location>
</feature>
<feature type="region of interest" description="Disordered" evidence="1">
    <location>
        <begin position="439"/>
        <end position="501"/>
    </location>
</feature>
<evidence type="ECO:0000313" key="4">
    <source>
        <dbReference type="EMBL" id="QNH96758.1"/>
    </source>
</evidence>
<evidence type="ECO:0000313" key="5">
    <source>
        <dbReference type="Proteomes" id="UP000515275"/>
    </source>
</evidence>
<dbReference type="InterPro" id="IPR029058">
    <property type="entry name" value="AB_hydrolase_fold"/>
</dbReference>
<feature type="region of interest" description="Disordered" evidence="1">
    <location>
        <begin position="61"/>
        <end position="151"/>
    </location>
</feature>
<keyword evidence="2" id="KW-0812">Transmembrane</keyword>
<name>A0A7G7YQI8_9CORY</name>